<feature type="domain" description="Luciferase-like" evidence="3">
    <location>
        <begin position="1"/>
        <end position="296"/>
    </location>
</feature>
<dbReference type="GO" id="GO:0005829">
    <property type="term" value="C:cytosol"/>
    <property type="evidence" value="ECO:0007669"/>
    <property type="project" value="TreeGrafter"/>
</dbReference>
<dbReference type="GO" id="GO:0004497">
    <property type="term" value="F:monooxygenase activity"/>
    <property type="evidence" value="ECO:0007669"/>
    <property type="project" value="UniProtKB-KW"/>
</dbReference>
<dbReference type="InterPro" id="IPR022290">
    <property type="entry name" value="LLM_Atu2307-like"/>
</dbReference>
<evidence type="ECO:0000256" key="1">
    <source>
        <dbReference type="ARBA" id="ARBA00023002"/>
    </source>
</evidence>
<accession>A0A6J4JZW6</accession>
<sequence>MEFGLTTFAEINDPTVSPGERLRQVVEEARLADQLGLDVYGVGEHHRPDMAASAPEIILAAIAGGTERIHLSSAVTVLSSADPVRAFQNFATLDLVSGGRAELMAGRGSFTESFPLFGYDLGDYDALFAEKLDLLLALREDGPTTWSGRFRAPLDGIVVYPRPEGRPLPVWIAVGGTPNSVVRAGTRGLPMALAIIGGQPAAFAPLADLYRRALEHGGHPVTTPLAVHSHGYVATDEKVARADFLPGYKATFDKIGRERGWAPMSAAQIEGLIGAEGALFFGHPERVADKILRLHTVLGLDRFEMHVSHVDHAKTMRSIELFGTEVVPLVREGLAALPAPV</sequence>
<dbReference type="InterPro" id="IPR011251">
    <property type="entry name" value="Luciferase-like_dom"/>
</dbReference>
<dbReference type="GO" id="GO:0016705">
    <property type="term" value="F:oxidoreductase activity, acting on paired donors, with incorporation or reduction of molecular oxygen"/>
    <property type="evidence" value="ECO:0007669"/>
    <property type="project" value="InterPro"/>
</dbReference>
<dbReference type="NCBIfam" id="TIGR03858">
    <property type="entry name" value="LLM_2I7G"/>
    <property type="match status" value="1"/>
</dbReference>
<name>A0A6J4JZW6_9ACTN</name>
<evidence type="ECO:0000259" key="3">
    <source>
        <dbReference type="Pfam" id="PF00296"/>
    </source>
</evidence>
<organism evidence="4">
    <name type="scientific">uncultured Friedmanniella sp</name>
    <dbReference type="NCBI Taxonomy" id="335381"/>
    <lineage>
        <taxon>Bacteria</taxon>
        <taxon>Bacillati</taxon>
        <taxon>Actinomycetota</taxon>
        <taxon>Actinomycetes</taxon>
        <taxon>Propionibacteriales</taxon>
        <taxon>Nocardioidaceae</taxon>
        <taxon>Friedmanniella</taxon>
        <taxon>environmental samples</taxon>
    </lineage>
</organism>
<dbReference type="InterPro" id="IPR050766">
    <property type="entry name" value="Bact_Lucif_Oxidored"/>
</dbReference>
<keyword evidence="1" id="KW-0560">Oxidoreductase</keyword>
<evidence type="ECO:0000256" key="2">
    <source>
        <dbReference type="ARBA" id="ARBA00023033"/>
    </source>
</evidence>
<dbReference type="PANTHER" id="PTHR30137:SF8">
    <property type="entry name" value="BLR5498 PROTEIN"/>
    <property type="match status" value="1"/>
</dbReference>
<dbReference type="PANTHER" id="PTHR30137">
    <property type="entry name" value="LUCIFERASE-LIKE MONOOXYGENASE"/>
    <property type="match status" value="1"/>
</dbReference>
<reference evidence="4" key="1">
    <citation type="submission" date="2020-02" db="EMBL/GenBank/DDBJ databases">
        <authorList>
            <person name="Meier V. D."/>
        </authorList>
    </citation>
    <scope>NUCLEOTIDE SEQUENCE</scope>
    <source>
        <strain evidence="4">AVDCRST_MAG61</strain>
    </source>
</reference>
<proteinExistence type="predicted"/>
<gene>
    <name evidence="4" type="ORF">AVDCRST_MAG61-363</name>
</gene>
<dbReference type="InterPro" id="IPR036661">
    <property type="entry name" value="Luciferase-like_sf"/>
</dbReference>
<keyword evidence="2" id="KW-0503">Monooxygenase</keyword>
<evidence type="ECO:0000313" key="4">
    <source>
        <dbReference type="EMBL" id="CAA9292199.1"/>
    </source>
</evidence>
<dbReference type="AlphaFoldDB" id="A0A6J4JZW6"/>
<dbReference type="Pfam" id="PF00296">
    <property type="entry name" value="Bac_luciferase"/>
    <property type="match status" value="1"/>
</dbReference>
<dbReference type="EMBL" id="CADCTT010000041">
    <property type="protein sequence ID" value="CAA9292199.1"/>
    <property type="molecule type" value="Genomic_DNA"/>
</dbReference>
<protein>
    <submittedName>
        <fullName evidence="4">Oxidoreductase</fullName>
    </submittedName>
</protein>
<dbReference type="Gene3D" id="3.20.20.30">
    <property type="entry name" value="Luciferase-like domain"/>
    <property type="match status" value="1"/>
</dbReference>
<dbReference type="SUPFAM" id="SSF51679">
    <property type="entry name" value="Bacterial luciferase-like"/>
    <property type="match status" value="1"/>
</dbReference>